<accession>A0A8G1VL39</accession>
<dbReference type="InterPro" id="IPR036770">
    <property type="entry name" value="Ankyrin_rpt-contain_sf"/>
</dbReference>
<dbReference type="InterPro" id="IPR057517">
    <property type="entry name" value="SsdA-like_C"/>
</dbReference>
<dbReference type="Pfam" id="PF12796">
    <property type="entry name" value="Ank_2"/>
    <property type="match status" value="1"/>
</dbReference>
<dbReference type="PROSITE" id="PS50088">
    <property type="entry name" value="ANK_REPEAT"/>
    <property type="match status" value="2"/>
</dbReference>
<keyword evidence="1" id="KW-0677">Repeat</keyword>
<dbReference type="InterPro" id="IPR002110">
    <property type="entry name" value="Ankyrin_rpt"/>
</dbReference>
<evidence type="ECO:0000313" key="8">
    <source>
        <dbReference type="Proteomes" id="UP000249526"/>
    </source>
</evidence>
<feature type="repeat" description="ANK" evidence="3">
    <location>
        <begin position="255"/>
        <end position="287"/>
    </location>
</feature>
<feature type="domain" description="Single-strand DNA deaminase toxin A-like C-terminal" evidence="6">
    <location>
        <begin position="407"/>
        <end position="445"/>
    </location>
</feature>
<dbReference type="PANTHER" id="PTHR24189">
    <property type="entry name" value="MYOTROPHIN"/>
    <property type="match status" value="1"/>
</dbReference>
<keyword evidence="2 3" id="KW-0040">ANK repeat</keyword>
<evidence type="ECO:0000256" key="5">
    <source>
        <dbReference type="SAM" id="MobiDB-lite"/>
    </source>
</evidence>
<feature type="repeat" description="ANK" evidence="3">
    <location>
        <begin position="222"/>
        <end position="254"/>
    </location>
</feature>
<name>A0A8G1VL39_9EURO</name>
<feature type="coiled-coil region" evidence="4">
    <location>
        <begin position="510"/>
        <end position="537"/>
    </location>
</feature>
<proteinExistence type="predicted"/>
<dbReference type="GeneID" id="37166298"/>
<evidence type="ECO:0000256" key="4">
    <source>
        <dbReference type="SAM" id="Coils"/>
    </source>
</evidence>
<dbReference type="RefSeq" id="XP_025515123.1">
    <property type="nucleotide sequence ID" value="XM_025662896.1"/>
</dbReference>
<evidence type="ECO:0000256" key="1">
    <source>
        <dbReference type="ARBA" id="ARBA00022737"/>
    </source>
</evidence>
<reference evidence="7 8" key="1">
    <citation type="submission" date="2018-02" db="EMBL/GenBank/DDBJ databases">
        <title>The genomes of Aspergillus section Nigri reveals drivers in fungal speciation.</title>
        <authorList>
            <consortium name="DOE Joint Genome Institute"/>
            <person name="Vesth T.C."/>
            <person name="Nybo J."/>
            <person name="Theobald S."/>
            <person name="Brandl J."/>
            <person name="Frisvad J.C."/>
            <person name="Nielsen K.F."/>
            <person name="Lyhne E.K."/>
            <person name="Kogle M.E."/>
            <person name="Kuo A."/>
            <person name="Riley R."/>
            <person name="Clum A."/>
            <person name="Nolan M."/>
            <person name="Lipzen A."/>
            <person name="Salamov A."/>
            <person name="Henrissat B."/>
            <person name="Wiebenga A."/>
            <person name="De vries R.P."/>
            <person name="Grigoriev I.V."/>
            <person name="Mortensen U.H."/>
            <person name="Andersen M.R."/>
            <person name="Baker S.E."/>
        </authorList>
    </citation>
    <scope>NUCLEOTIDE SEQUENCE [LARGE SCALE GENOMIC DNA]</scope>
    <source>
        <strain evidence="7 8">CBS 112811</strain>
    </source>
</reference>
<dbReference type="AlphaFoldDB" id="A0A8G1VL39"/>
<dbReference type="Gene3D" id="1.25.40.20">
    <property type="entry name" value="Ankyrin repeat-containing domain"/>
    <property type="match status" value="1"/>
</dbReference>
<dbReference type="SMART" id="SM00248">
    <property type="entry name" value="ANK"/>
    <property type="match status" value="2"/>
</dbReference>
<keyword evidence="8" id="KW-1185">Reference proteome</keyword>
<dbReference type="Proteomes" id="UP000249526">
    <property type="component" value="Unassembled WGS sequence"/>
</dbReference>
<evidence type="ECO:0000256" key="2">
    <source>
        <dbReference type="ARBA" id="ARBA00023043"/>
    </source>
</evidence>
<sequence length="629" mass="71633">MPMPIKCFPRIDFFEKPPTISPGIRLWAQCRILCVSSVSSWRNSFTDISSAYFRHETRTMMHDSKGCPLVIARLPQGLLQKLWLNSGSKELHQKSREIAISPLNYFQGILDIEGLCDICDSDNESDNEGDIDQLAADLAKATTAAADDEEIPMNILEDAKELVTVDLGDFRLDLGCDVQPFQQKRITQSICDCSAGHTRAVQEYLETSTEAWLFVRGRFPFNGKTTLIRAAAESIPEMLSILIEHGADVNAVDNGGRSALMEAALFGRVNNVKVLLQHGADTNIRYVKNRLAVYFAQEHDELQEERNDRTDDYFEDTPRAALDRREIVRLLSAERRMSKTAFGEPPTVSLSQSYSRTSSSMEEPKPTGKHPISGFGETVARLERGGKYPSVAAISRLTTVPGQRLSVEGRHWADDVLYIAKTVGHQFPSHIHDEDIAYHAEKQLIAYFIDRHAFLPRDLLPDPKLREEYERTEDEFERFYSSTEIGREVTHLRKTKQDLKYELMYKLEELVRKDDEIQELEANLRAVEAILNRVINSPQARSLQELECKLEILDTRRWRHRDLIRMAEAPPLPATLTKAAILVNKAPCDDCKVFTDKVNKHFGLSIQLFAAVYVICDFHLEVLRFYVLE</sequence>
<feature type="compositionally biased region" description="Low complexity" evidence="5">
    <location>
        <begin position="349"/>
        <end position="360"/>
    </location>
</feature>
<dbReference type="Pfam" id="PF24120">
    <property type="entry name" value="SsdA_C"/>
    <property type="match status" value="1"/>
</dbReference>
<organism evidence="7 8">
    <name type="scientific">Aspergillus piperis CBS 112811</name>
    <dbReference type="NCBI Taxonomy" id="1448313"/>
    <lineage>
        <taxon>Eukaryota</taxon>
        <taxon>Fungi</taxon>
        <taxon>Dikarya</taxon>
        <taxon>Ascomycota</taxon>
        <taxon>Pezizomycotina</taxon>
        <taxon>Eurotiomycetes</taxon>
        <taxon>Eurotiomycetidae</taxon>
        <taxon>Eurotiales</taxon>
        <taxon>Aspergillaceae</taxon>
        <taxon>Aspergillus</taxon>
        <taxon>Aspergillus subgen. Circumdati</taxon>
    </lineage>
</organism>
<dbReference type="PROSITE" id="PS50297">
    <property type="entry name" value="ANK_REP_REGION"/>
    <property type="match status" value="2"/>
</dbReference>
<evidence type="ECO:0000259" key="6">
    <source>
        <dbReference type="Pfam" id="PF24120"/>
    </source>
</evidence>
<gene>
    <name evidence="7" type="ORF">BO85DRAFT_478366</name>
</gene>
<evidence type="ECO:0000256" key="3">
    <source>
        <dbReference type="PROSITE-ProRule" id="PRU00023"/>
    </source>
</evidence>
<dbReference type="SUPFAM" id="SSF48403">
    <property type="entry name" value="Ankyrin repeat"/>
    <property type="match status" value="1"/>
</dbReference>
<dbReference type="PANTHER" id="PTHR24189:SF50">
    <property type="entry name" value="ANKYRIN REPEAT AND SOCS BOX PROTEIN 2"/>
    <property type="match status" value="1"/>
</dbReference>
<dbReference type="EMBL" id="KZ825063">
    <property type="protein sequence ID" value="RAH57201.1"/>
    <property type="molecule type" value="Genomic_DNA"/>
</dbReference>
<evidence type="ECO:0000313" key="7">
    <source>
        <dbReference type="EMBL" id="RAH57201.1"/>
    </source>
</evidence>
<dbReference type="InterPro" id="IPR050745">
    <property type="entry name" value="Multifunctional_regulatory"/>
</dbReference>
<feature type="region of interest" description="Disordered" evidence="5">
    <location>
        <begin position="340"/>
        <end position="374"/>
    </location>
</feature>
<protein>
    <submittedName>
        <fullName evidence="7">Ankyrin</fullName>
    </submittedName>
</protein>
<keyword evidence="4" id="KW-0175">Coiled coil</keyword>